<dbReference type="Proteomes" id="UP001283366">
    <property type="component" value="Unassembled WGS sequence"/>
</dbReference>
<feature type="signal peptide" evidence="1">
    <location>
        <begin position="1"/>
        <end position="20"/>
    </location>
</feature>
<dbReference type="AlphaFoldDB" id="A0A1Y6IVA7"/>
<organism evidence="3 4">
    <name type="scientific">Vibrio mangrovi</name>
    <dbReference type="NCBI Taxonomy" id="474394"/>
    <lineage>
        <taxon>Bacteria</taxon>
        <taxon>Pseudomonadati</taxon>
        <taxon>Pseudomonadota</taxon>
        <taxon>Gammaproteobacteria</taxon>
        <taxon>Vibrionales</taxon>
        <taxon>Vibrionaceae</taxon>
        <taxon>Vibrio</taxon>
    </lineage>
</organism>
<evidence type="ECO:0000313" key="4">
    <source>
        <dbReference type="Proteomes" id="UP000196125"/>
    </source>
</evidence>
<dbReference type="InterPro" id="IPR005046">
    <property type="entry name" value="DUF285"/>
</dbReference>
<feature type="chain" id="PRO_5013074236" evidence="1">
    <location>
        <begin position="21"/>
        <end position="145"/>
    </location>
</feature>
<accession>A0A1Y6IVA7</accession>
<evidence type="ECO:0000313" key="2">
    <source>
        <dbReference type="EMBL" id="MDW6002261.1"/>
    </source>
</evidence>
<keyword evidence="5" id="KW-1185">Reference proteome</keyword>
<keyword evidence="1" id="KW-0732">Signal</keyword>
<sequence>MKLKSILFTCTLLSIIPCLADEATTITCASNPSGTVMIEEDRLYVVVDNKLIRDADYWQNFLDGNIQLCTTHVTDMSDLFANNKFFNQDISQWDTSHVTNMDRMFSAASRFNRDLSTWSVEHVKHHADFSRNSGLSGDSLPVFPQ</sequence>
<dbReference type="OrthoDB" id="5874700at2"/>
<protein>
    <submittedName>
        <fullName evidence="2">BspA family leucine-rich repeat surface protein</fullName>
    </submittedName>
</protein>
<proteinExistence type="predicted"/>
<evidence type="ECO:0000313" key="3">
    <source>
        <dbReference type="EMBL" id="SMS01607.1"/>
    </source>
</evidence>
<evidence type="ECO:0000256" key="1">
    <source>
        <dbReference type="SAM" id="SignalP"/>
    </source>
</evidence>
<dbReference type="EMBL" id="JAWRCO010000001">
    <property type="protein sequence ID" value="MDW6002261.1"/>
    <property type="molecule type" value="Genomic_DNA"/>
</dbReference>
<dbReference type="EMBL" id="FXXI01000005">
    <property type="protein sequence ID" value="SMS01607.1"/>
    <property type="molecule type" value="Genomic_DNA"/>
</dbReference>
<evidence type="ECO:0000313" key="5">
    <source>
        <dbReference type="Proteomes" id="UP001283366"/>
    </source>
</evidence>
<gene>
    <name evidence="2" type="ORF">SBX37_05155</name>
    <name evidence="3" type="ORF">VIM7927_02904</name>
</gene>
<dbReference type="Pfam" id="PF03382">
    <property type="entry name" value="DUF285"/>
    <property type="match status" value="1"/>
</dbReference>
<dbReference type="Proteomes" id="UP000196125">
    <property type="component" value="Unassembled WGS sequence"/>
</dbReference>
<dbReference type="RefSeq" id="WP_087481629.1">
    <property type="nucleotide sequence ID" value="NZ_AP024883.1"/>
</dbReference>
<reference evidence="2 5" key="2">
    <citation type="submission" date="2023-11" db="EMBL/GenBank/DDBJ databases">
        <title>Plant-associative lifestyle of Vibrio porteresiae and its evolutionary dynamics.</title>
        <authorList>
            <person name="Rameshkumar N."/>
            <person name="Kirti K."/>
        </authorList>
    </citation>
    <scope>NUCLEOTIDE SEQUENCE [LARGE SCALE GENOMIC DNA]</scope>
    <source>
        <strain evidence="2 5">MSSRF38</strain>
    </source>
</reference>
<name>A0A1Y6IVA7_9VIBR</name>
<reference evidence="3 4" key="1">
    <citation type="submission" date="2017-05" db="EMBL/GenBank/DDBJ databases">
        <authorList>
            <person name="Song R."/>
            <person name="Chenine A.L."/>
            <person name="Ruprecht R.M."/>
        </authorList>
    </citation>
    <scope>NUCLEOTIDE SEQUENCE [LARGE SCALE GENOMIC DNA]</scope>
    <source>
        <strain evidence="3 4">CECT 7927</strain>
    </source>
</reference>